<dbReference type="RefSeq" id="XP_024346571.1">
    <property type="nucleotide sequence ID" value="XM_024499001.1"/>
</dbReference>
<dbReference type="CTD" id="36345467"/>
<accession>W6U2N6</accession>
<keyword evidence="2" id="KW-1185">Reference proteome</keyword>
<evidence type="ECO:0000313" key="2">
    <source>
        <dbReference type="Proteomes" id="UP000019149"/>
    </source>
</evidence>
<name>W6U2N6_ECHGR</name>
<reference evidence="1 2" key="1">
    <citation type="journal article" date="2013" name="Nat. Genet.">
        <title>The genome of the hydatid tapeworm Echinococcus granulosus.</title>
        <authorList>
            <person name="Zheng H."/>
            <person name="Zhang W."/>
            <person name="Zhang L."/>
            <person name="Zhang Z."/>
            <person name="Li J."/>
            <person name="Lu G."/>
            <person name="Zhu Y."/>
            <person name="Wang Y."/>
            <person name="Huang Y."/>
            <person name="Liu J."/>
            <person name="Kang H."/>
            <person name="Chen J."/>
            <person name="Wang L."/>
            <person name="Chen A."/>
            <person name="Yu S."/>
            <person name="Gao Z."/>
            <person name="Jin L."/>
            <person name="Gu W."/>
            <person name="Wang Z."/>
            <person name="Zhao L."/>
            <person name="Shi B."/>
            <person name="Wen H."/>
            <person name="Lin R."/>
            <person name="Jones M.K."/>
            <person name="Brejova B."/>
            <person name="Vinar T."/>
            <person name="Zhao G."/>
            <person name="McManus D.P."/>
            <person name="Chen Z."/>
            <person name="Zhou Y."/>
            <person name="Wang S."/>
        </authorList>
    </citation>
    <scope>NUCLEOTIDE SEQUENCE [LARGE SCALE GENOMIC DNA]</scope>
</reference>
<comment type="caution">
    <text evidence="1">The sequence shown here is derived from an EMBL/GenBank/DDBJ whole genome shotgun (WGS) entry which is preliminary data.</text>
</comment>
<evidence type="ECO:0000313" key="1">
    <source>
        <dbReference type="EMBL" id="EUB55375.1"/>
    </source>
</evidence>
<dbReference type="AlphaFoldDB" id="W6U2N6"/>
<sequence length="87" mass="9494">MYLNTKVRELDADSITRWLSGVAASEDNDMKSEGGEAAVLGIAPSLFHDGASVELLSPPPPHLFSLLFLYIYDRHSVSLTAIAFKND</sequence>
<dbReference type="Proteomes" id="UP000019149">
    <property type="component" value="Unassembled WGS sequence"/>
</dbReference>
<dbReference type="GeneID" id="36345467"/>
<dbReference type="KEGG" id="egl:EGR_09752"/>
<dbReference type="EMBL" id="APAU02000165">
    <property type="protein sequence ID" value="EUB55375.1"/>
    <property type="molecule type" value="Genomic_DNA"/>
</dbReference>
<protein>
    <submittedName>
        <fullName evidence="1">Uncharacterized protein</fullName>
    </submittedName>
</protein>
<proteinExistence type="predicted"/>
<gene>
    <name evidence="1" type="ORF">EGR_09752</name>
</gene>
<organism evidence="1 2">
    <name type="scientific">Echinococcus granulosus</name>
    <name type="common">Hydatid tapeworm</name>
    <dbReference type="NCBI Taxonomy" id="6210"/>
    <lineage>
        <taxon>Eukaryota</taxon>
        <taxon>Metazoa</taxon>
        <taxon>Spiralia</taxon>
        <taxon>Lophotrochozoa</taxon>
        <taxon>Platyhelminthes</taxon>
        <taxon>Cestoda</taxon>
        <taxon>Eucestoda</taxon>
        <taxon>Cyclophyllidea</taxon>
        <taxon>Taeniidae</taxon>
        <taxon>Echinococcus</taxon>
        <taxon>Echinococcus granulosus group</taxon>
    </lineage>
</organism>